<reference evidence="1" key="1">
    <citation type="journal article" date="2024" name="BMC Genomics">
        <title>Functional annotation of a divergent genome using sequence and structure-based similarity.</title>
        <authorList>
            <person name="Svedberg D."/>
            <person name="Winiger R.R."/>
            <person name="Berg A."/>
            <person name="Sharma H."/>
            <person name="Tellgren-Roth C."/>
            <person name="Debrunner-Vossbrinck B.A."/>
            <person name="Vossbrinck C.R."/>
            <person name="Barandun J."/>
        </authorList>
    </citation>
    <scope>NUCLEOTIDE SEQUENCE</scope>
    <source>
        <strain evidence="1">Illinois isolate</strain>
    </source>
</reference>
<proteinExistence type="predicted"/>
<dbReference type="KEGG" id="vnx:VNE69_04138"/>
<organism evidence="1 2">
    <name type="scientific">Vairimorpha necatrix</name>
    <dbReference type="NCBI Taxonomy" id="6039"/>
    <lineage>
        <taxon>Eukaryota</taxon>
        <taxon>Fungi</taxon>
        <taxon>Fungi incertae sedis</taxon>
        <taxon>Microsporidia</taxon>
        <taxon>Nosematidae</taxon>
        <taxon>Vairimorpha</taxon>
    </lineage>
</organism>
<evidence type="ECO:0000313" key="1">
    <source>
        <dbReference type="EMBL" id="WUR03312.1"/>
    </source>
</evidence>
<dbReference type="EMBL" id="CP142729">
    <property type="protein sequence ID" value="WUR03312.1"/>
    <property type="molecule type" value="Genomic_DNA"/>
</dbReference>
<gene>
    <name evidence="1" type="ORF">VNE69_04138</name>
</gene>
<name>A0AAX4JBE8_9MICR</name>
<dbReference type="GeneID" id="90541128"/>
<dbReference type="AlphaFoldDB" id="A0AAX4JBE8"/>
<protein>
    <submittedName>
        <fullName evidence="1">Uncharacterized protein</fullName>
    </submittedName>
</protein>
<accession>A0AAX4JBE8</accession>
<sequence length="131" mass="15854">MKLVIDKYEIPGNIISEQIFRTKEVQDISNVHDLDPHVVYCIHEESPDLRKIKWYFNEIVEIRNNLVYINKKRKIVKYYNIIRERGEIIFKEIKNDIKIENKINKNDFLPHLEAQNDEVVIFPNEEEDEEI</sequence>
<evidence type="ECO:0000313" key="2">
    <source>
        <dbReference type="Proteomes" id="UP001334084"/>
    </source>
</evidence>
<dbReference type="RefSeq" id="XP_065329457.1">
    <property type="nucleotide sequence ID" value="XM_065473385.1"/>
</dbReference>
<dbReference type="Proteomes" id="UP001334084">
    <property type="component" value="Chromosome 4"/>
</dbReference>
<keyword evidence="2" id="KW-1185">Reference proteome</keyword>